<comment type="caution">
    <text evidence="2">The sequence shown here is derived from an EMBL/GenBank/DDBJ whole genome shotgun (WGS) entry which is preliminary data.</text>
</comment>
<evidence type="ECO:0008006" key="4">
    <source>
        <dbReference type="Google" id="ProtNLM"/>
    </source>
</evidence>
<dbReference type="EMBL" id="MU155619">
    <property type="protein sequence ID" value="KAF9471806.1"/>
    <property type="molecule type" value="Genomic_DNA"/>
</dbReference>
<feature type="region of interest" description="Disordered" evidence="1">
    <location>
        <begin position="1"/>
        <end position="21"/>
    </location>
</feature>
<dbReference type="AlphaFoldDB" id="A0A9P5YMZ7"/>
<sequence length="459" mass="53242">MSTSSNLKKRQPPTTSNSLSNFLQNHTMKELPSDVLQKIFPHCLPQHPLDDVRQPDVTIAPMVLLSVCSSWRLAALTCPSIWTHLSCQLTMFMNKHSYKGILFVKRQIEFLRCRRQKQGVNRPYLSIGLKRIYVNNLEGLKGERLIISAQYLDIDAFFWAEISERYNQGSRVSIPLHHTLVQRMFWTDDELWLFDDEEPNLVSVASFISPQSKLRHLYITGHREYGFMHNEAFPAQWSTLTHIILCNVTIYFTFWFSMLHVVPYLQWGYFEIDGMVHSKPFKRKKFIHRCLSVLYIVYHDRAVGNYDPLAELFENLLVPALRTLSLSSNSECCLDDPNHIRFSYRSPFGTDTPRLSHLRIQAPSGVGRGLSPRDQVDIFLQNLLAPDNKWLDLSYRGIPCPIRRMTLITDDAKEEGVVEFATARFGELAPRTSFIDFQITTESETHAARDEWKKWVAVI</sequence>
<dbReference type="Proteomes" id="UP000807469">
    <property type="component" value="Unassembled WGS sequence"/>
</dbReference>
<dbReference type="OrthoDB" id="3365698at2759"/>
<gene>
    <name evidence="2" type="ORF">BDN70DRAFT_901040</name>
</gene>
<evidence type="ECO:0000256" key="1">
    <source>
        <dbReference type="SAM" id="MobiDB-lite"/>
    </source>
</evidence>
<evidence type="ECO:0000313" key="3">
    <source>
        <dbReference type="Proteomes" id="UP000807469"/>
    </source>
</evidence>
<protein>
    <recommendedName>
        <fullName evidence="4">F-box domain-containing protein</fullName>
    </recommendedName>
</protein>
<reference evidence="2" key="1">
    <citation type="submission" date="2020-11" db="EMBL/GenBank/DDBJ databases">
        <authorList>
            <consortium name="DOE Joint Genome Institute"/>
            <person name="Ahrendt S."/>
            <person name="Riley R."/>
            <person name="Andreopoulos W."/>
            <person name="Labutti K."/>
            <person name="Pangilinan J."/>
            <person name="Ruiz-Duenas F.J."/>
            <person name="Barrasa J.M."/>
            <person name="Sanchez-Garcia M."/>
            <person name="Camarero S."/>
            <person name="Miyauchi S."/>
            <person name="Serrano A."/>
            <person name="Linde D."/>
            <person name="Babiker R."/>
            <person name="Drula E."/>
            <person name="Ayuso-Fernandez I."/>
            <person name="Pacheco R."/>
            <person name="Padilla G."/>
            <person name="Ferreira P."/>
            <person name="Barriuso J."/>
            <person name="Kellner H."/>
            <person name="Castanera R."/>
            <person name="Alfaro M."/>
            <person name="Ramirez L."/>
            <person name="Pisabarro A.G."/>
            <person name="Kuo A."/>
            <person name="Tritt A."/>
            <person name="Lipzen A."/>
            <person name="He G."/>
            <person name="Yan M."/>
            <person name="Ng V."/>
            <person name="Cullen D."/>
            <person name="Martin F."/>
            <person name="Rosso M.-N."/>
            <person name="Henrissat B."/>
            <person name="Hibbett D."/>
            <person name="Martinez A.T."/>
            <person name="Grigoriev I.V."/>
        </authorList>
    </citation>
    <scope>NUCLEOTIDE SEQUENCE</scope>
    <source>
        <strain evidence="2">CIRM-BRFM 674</strain>
    </source>
</reference>
<accession>A0A9P5YMZ7</accession>
<name>A0A9P5YMZ7_9AGAR</name>
<proteinExistence type="predicted"/>
<evidence type="ECO:0000313" key="2">
    <source>
        <dbReference type="EMBL" id="KAF9471806.1"/>
    </source>
</evidence>
<keyword evidence="3" id="KW-1185">Reference proteome</keyword>
<organism evidence="2 3">
    <name type="scientific">Pholiota conissans</name>
    <dbReference type="NCBI Taxonomy" id="109636"/>
    <lineage>
        <taxon>Eukaryota</taxon>
        <taxon>Fungi</taxon>
        <taxon>Dikarya</taxon>
        <taxon>Basidiomycota</taxon>
        <taxon>Agaricomycotina</taxon>
        <taxon>Agaricomycetes</taxon>
        <taxon>Agaricomycetidae</taxon>
        <taxon>Agaricales</taxon>
        <taxon>Agaricineae</taxon>
        <taxon>Strophariaceae</taxon>
        <taxon>Pholiota</taxon>
    </lineage>
</organism>